<dbReference type="PANTHER" id="PTHR23255">
    <property type="entry name" value="TRANSFORMING GROWTH FACTOR-BETA RECEPTOR TYPE I AND II"/>
    <property type="match status" value="1"/>
</dbReference>
<name>A0A177B372_9BILA</name>
<dbReference type="GO" id="GO:0005886">
    <property type="term" value="C:plasma membrane"/>
    <property type="evidence" value="ECO:0007669"/>
    <property type="project" value="TreeGrafter"/>
</dbReference>
<dbReference type="PANTHER" id="PTHR23255:SF106">
    <property type="entry name" value="RECEPTOR PROTEIN SERINE_THREONINE KINASE"/>
    <property type="match status" value="1"/>
</dbReference>
<dbReference type="PROSITE" id="PS00108">
    <property type="entry name" value="PROTEIN_KINASE_ST"/>
    <property type="match status" value="1"/>
</dbReference>
<accession>A0A177B372</accession>
<evidence type="ECO:0000256" key="10">
    <source>
        <dbReference type="ARBA" id="ARBA00022840"/>
    </source>
</evidence>
<keyword evidence="5" id="KW-0808">Transferase</keyword>
<evidence type="ECO:0000256" key="4">
    <source>
        <dbReference type="ARBA" id="ARBA00022527"/>
    </source>
</evidence>
<evidence type="ECO:0000256" key="8">
    <source>
        <dbReference type="ARBA" id="ARBA00022741"/>
    </source>
</evidence>
<comment type="caution">
    <text evidence="19">The sequence shown here is derived from an EMBL/GenBank/DDBJ whole genome shotgun (WGS) entry which is preliminary data.</text>
</comment>
<keyword evidence="11 16" id="KW-1133">Transmembrane helix</keyword>
<keyword evidence="8 15" id="KW-0547">Nucleotide-binding</keyword>
<dbReference type="InterPro" id="IPR011009">
    <property type="entry name" value="Kinase-like_dom_sf"/>
</dbReference>
<evidence type="ECO:0000256" key="12">
    <source>
        <dbReference type="ARBA" id="ARBA00023136"/>
    </source>
</evidence>
<dbReference type="SUPFAM" id="SSF56112">
    <property type="entry name" value="Protein kinase-like (PK-like)"/>
    <property type="match status" value="1"/>
</dbReference>
<evidence type="ECO:0000313" key="19">
    <source>
        <dbReference type="EMBL" id="OAF68053.1"/>
    </source>
</evidence>
<dbReference type="EC" id="2.7.11.30" evidence="3"/>
<keyword evidence="9" id="KW-0418">Kinase</keyword>
<dbReference type="PROSITE" id="PS50011">
    <property type="entry name" value="PROTEIN_KINASE_DOM"/>
    <property type="match status" value="1"/>
</dbReference>
<evidence type="ECO:0000256" key="7">
    <source>
        <dbReference type="ARBA" id="ARBA00022729"/>
    </source>
</evidence>
<dbReference type="GO" id="GO:0005524">
    <property type="term" value="F:ATP binding"/>
    <property type="evidence" value="ECO:0007669"/>
    <property type="project" value="UniProtKB-KW"/>
</dbReference>
<dbReference type="InterPro" id="IPR000472">
    <property type="entry name" value="Activin_recp"/>
</dbReference>
<evidence type="ECO:0000256" key="6">
    <source>
        <dbReference type="ARBA" id="ARBA00022692"/>
    </source>
</evidence>
<dbReference type="EMBL" id="LWCA01000522">
    <property type="protein sequence ID" value="OAF68053.1"/>
    <property type="molecule type" value="Genomic_DNA"/>
</dbReference>
<dbReference type="AlphaFoldDB" id="A0A177B372"/>
<evidence type="ECO:0000313" key="20">
    <source>
        <dbReference type="Proteomes" id="UP000078046"/>
    </source>
</evidence>
<dbReference type="SMART" id="SM00220">
    <property type="entry name" value="S_TKc"/>
    <property type="match status" value="1"/>
</dbReference>
<evidence type="ECO:0000256" key="1">
    <source>
        <dbReference type="ARBA" id="ARBA00004479"/>
    </source>
</evidence>
<evidence type="ECO:0000256" key="13">
    <source>
        <dbReference type="ARBA" id="ARBA00023170"/>
    </source>
</evidence>
<dbReference type="Pfam" id="PF01064">
    <property type="entry name" value="Activin_recp"/>
    <property type="match status" value="1"/>
</dbReference>
<gene>
    <name evidence="19" type="ORF">A3Q56_04213</name>
</gene>
<dbReference type="GO" id="GO:0043235">
    <property type="term" value="C:receptor complex"/>
    <property type="evidence" value="ECO:0007669"/>
    <property type="project" value="InterPro"/>
</dbReference>
<dbReference type="GO" id="GO:0071363">
    <property type="term" value="P:cellular response to growth factor stimulus"/>
    <property type="evidence" value="ECO:0007669"/>
    <property type="project" value="TreeGrafter"/>
</dbReference>
<evidence type="ECO:0000256" key="16">
    <source>
        <dbReference type="SAM" id="Phobius"/>
    </source>
</evidence>
<dbReference type="Gene3D" id="2.10.60.10">
    <property type="entry name" value="CD59"/>
    <property type="match status" value="1"/>
</dbReference>
<evidence type="ECO:0000256" key="9">
    <source>
        <dbReference type="ARBA" id="ARBA00022777"/>
    </source>
</evidence>
<keyword evidence="6 16" id="KW-0812">Transmembrane</keyword>
<feature type="domain" description="Protein kinase" evidence="17">
    <location>
        <begin position="242"/>
        <end position="533"/>
    </location>
</feature>
<keyword evidence="7" id="KW-0732">Signal</keyword>
<feature type="binding site" evidence="15">
    <location>
        <position position="269"/>
    </location>
    <ligand>
        <name>ATP</name>
        <dbReference type="ChEBI" id="CHEBI:30616"/>
    </ligand>
</feature>
<dbReference type="Pfam" id="PF00069">
    <property type="entry name" value="Pkinase"/>
    <property type="match status" value="1"/>
</dbReference>
<dbReference type="InterPro" id="IPR003605">
    <property type="entry name" value="GS_dom"/>
</dbReference>
<comment type="subcellular location">
    <subcellularLocation>
        <location evidence="1">Membrane</location>
        <topology evidence="1">Single-pass type I membrane protein</topology>
    </subcellularLocation>
</comment>
<dbReference type="InterPro" id="IPR000719">
    <property type="entry name" value="Prot_kinase_dom"/>
</dbReference>
<evidence type="ECO:0000259" key="18">
    <source>
        <dbReference type="PROSITE" id="PS51256"/>
    </source>
</evidence>
<sequence>MTDGVCFYNYLTKLENTKGCIDRKILVPHGRPFACESNSNVYILCCKENFCNNHSITESTYQNYMQKHGQVHENTHRSFENGRMFNILAGLAGTLFLVILMVIIMFIIRLMRKKYSQSTSNLNLFQKLFQDSKSDSGVNSASSVSNNLITKVDIHNFFNTYQKSNDDRLVNLISQSKCENFRRNAKYNTGKKKNSRGSFFKKFSVSGSTNSQCYSNSKSFLTNSGSGSGQATLSQKTVSRQIKLCDILDSGHFGEVWVGRWCSQNVAVKIFSTREEQSWSRECYIYQTSMLRHENILGFIASDNHDAGTVNQLWIVTDYHENGSVFDFLRKNQVDSKILRHMCYSISNGLAHLHMTIIGLRGKPAIAHRDLKSRNILVKNDRRTCCIADFGLAVQYIENQIDIAPNHRVGTVRYMAPEILSNKPLISFEAYKQADIYSLSLCFWEIWYACLFSIEFKRCNVIPYYEHIKSNPQIQEMYKVVVSDKKRPSLQTNSKNNVDPVINNIKDIISECWNPIPESRLTALRIKSTISNI</sequence>
<dbReference type="Gene3D" id="3.30.200.20">
    <property type="entry name" value="Phosphorylase Kinase, domain 1"/>
    <property type="match status" value="1"/>
</dbReference>
<dbReference type="GO" id="GO:0046872">
    <property type="term" value="F:metal ion binding"/>
    <property type="evidence" value="ECO:0007669"/>
    <property type="project" value="InterPro"/>
</dbReference>
<dbReference type="SMART" id="SM00467">
    <property type="entry name" value="GS"/>
    <property type="match status" value="1"/>
</dbReference>
<dbReference type="InterPro" id="IPR000333">
    <property type="entry name" value="TGFB_receptor"/>
</dbReference>
<evidence type="ECO:0000256" key="5">
    <source>
        <dbReference type="ARBA" id="ARBA00022679"/>
    </source>
</evidence>
<evidence type="ECO:0000256" key="14">
    <source>
        <dbReference type="PIRSR" id="PIRSR037393-1"/>
    </source>
</evidence>
<evidence type="ECO:0000259" key="17">
    <source>
        <dbReference type="PROSITE" id="PS50011"/>
    </source>
</evidence>
<dbReference type="InterPro" id="IPR008271">
    <property type="entry name" value="Ser/Thr_kinase_AS"/>
</dbReference>
<keyword evidence="4" id="KW-0723">Serine/threonine-protein kinase</keyword>
<keyword evidence="10 15" id="KW-0067">ATP-binding</keyword>
<feature type="domain" description="GS" evidence="18">
    <location>
        <begin position="209"/>
        <end position="241"/>
    </location>
</feature>
<comment type="similarity">
    <text evidence="2">Belongs to the protein kinase superfamily. TKL Ser/Thr protein kinase family. TGFB receptor subfamily.</text>
</comment>
<dbReference type="Gene3D" id="1.10.510.10">
    <property type="entry name" value="Transferase(Phosphotransferase) domain 1"/>
    <property type="match status" value="1"/>
</dbReference>
<keyword evidence="13" id="KW-0675">Receptor</keyword>
<reference evidence="19 20" key="1">
    <citation type="submission" date="2016-04" db="EMBL/GenBank/DDBJ databases">
        <title>The genome of Intoshia linei affirms orthonectids as highly simplified spiralians.</title>
        <authorList>
            <person name="Mikhailov K.V."/>
            <person name="Slusarev G.S."/>
            <person name="Nikitin M.A."/>
            <person name="Logacheva M.D."/>
            <person name="Penin A."/>
            <person name="Aleoshin V."/>
            <person name="Panchin Y.V."/>
        </authorList>
    </citation>
    <scope>NUCLEOTIDE SEQUENCE [LARGE SCALE GENOMIC DNA]</scope>
    <source>
        <strain evidence="19">Intl2013</strain>
        <tissue evidence="19">Whole animal</tissue>
    </source>
</reference>
<dbReference type="InterPro" id="IPR045860">
    <property type="entry name" value="Snake_toxin-like_sf"/>
</dbReference>
<dbReference type="Proteomes" id="UP000078046">
    <property type="component" value="Unassembled WGS sequence"/>
</dbReference>
<evidence type="ECO:0000256" key="2">
    <source>
        <dbReference type="ARBA" id="ARBA00009605"/>
    </source>
</evidence>
<protein>
    <recommendedName>
        <fullName evidence="3">receptor protein serine/threonine kinase</fullName>
        <ecNumber evidence="3">2.7.11.30</ecNumber>
    </recommendedName>
</protein>
<dbReference type="PROSITE" id="PS51256">
    <property type="entry name" value="GS"/>
    <property type="match status" value="1"/>
</dbReference>
<feature type="active site" description="Proton acceptor" evidence="14">
    <location>
        <position position="370"/>
    </location>
</feature>
<dbReference type="GO" id="GO:0004675">
    <property type="term" value="F:transmembrane receptor protein serine/threonine kinase activity"/>
    <property type="evidence" value="ECO:0007669"/>
    <property type="project" value="UniProtKB-EC"/>
</dbReference>
<organism evidence="19 20">
    <name type="scientific">Intoshia linei</name>
    <dbReference type="NCBI Taxonomy" id="1819745"/>
    <lineage>
        <taxon>Eukaryota</taxon>
        <taxon>Metazoa</taxon>
        <taxon>Spiralia</taxon>
        <taxon>Lophotrochozoa</taxon>
        <taxon>Mesozoa</taxon>
        <taxon>Orthonectida</taxon>
        <taxon>Rhopaluridae</taxon>
        <taxon>Intoshia</taxon>
    </lineage>
</organism>
<evidence type="ECO:0000256" key="3">
    <source>
        <dbReference type="ARBA" id="ARBA00012401"/>
    </source>
</evidence>
<keyword evidence="20" id="KW-1185">Reference proteome</keyword>
<feature type="transmembrane region" description="Helical" evidence="16">
    <location>
        <begin position="87"/>
        <end position="108"/>
    </location>
</feature>
<keyword evidence="12 16" id="KW-0472">Membrane</keyword>
<evidence type="ECO:0000256" key="15">
    <source>
        <dbReference type="PIRSR" id="PIRSR037393-2"/>
    </source>
</evidence>
<proteinExistence type="inferred from homology"/>
<dbReference type="OrthoDB" id="69842at2759"/>
<evidence type="ECO:0000256" key="11">
    <source>
        <dbReference type="ARBA" id="ARBA00022989"/>
    </source>
</evidence>